<dbReference type="RefSeq" id="WP_204700532.1">
    <property type="nucleotide sequence ID" value="NZ_JAFBDQ010000003.1"/>
</dbReference>
<keyword evidence="1" id="KW-0175">Coiled coil</keyword>
<evidence type="ECO:0000313" key="3">
    <source>
        <dbReference type="Proteomes" id="UP000774000"/>
    </source>
</evidence>
<dbReference type="EMBL" id="JAFBDQ010000003">
    <property type="protein sequence ID" value="MBM7555806.1"/>
    <property type="molecule type" value="Genomic_DNA"/>
</dbReference>
<proteinExistence type="predicted"/>
<gene>
    <name evidence="2" type="ORF">JOC47_000640</name>
</gene>
<accession>A0A938XT32</accession>
<sequence length="211" mass="24805">MDAGESLKTLRTKYKENGYRLSQSDSKAARQMIVELLKKEKMQKISEAIDYVIDFPSTIGVRAYMNYFQKLDDNRQQILNKMLVNNENFKENTNNKSVNRASVLIDKMIANENVGQEQIYFILKNVCQLILNNVDDAEAKKDEKRKLLSVFDSQENVTSLKFALAKEQRIKNNLKDELEDYKQQVTELKEEVNELKQENKKKDDKRMFGFW</sequence>
<reference evidence="2" key="1">
    <citation type="submission" date="2021-01" db="EMBL/GenBank/DDBJ databases">
        <title>Genomic Encyclopedia of Type Strains, Phase IV (KMG-IV): sequencing the most valuable type-strain genomes for metagenomic binning, comparative biology and taxonomic classification.</title>
        <authorList>
            <person name="Goeker M."/>
        </authorList>
    </citation>
    <scope>NUCLEOTIDE SEQUENCE</scope>
    <source>
        <strain evidence="2">DSM 23230</strain>
    </source>
</reference>
<feature type="coiled-coil region" evidence="1">
    <location>
        <begin position="164"/>
        <end position="205"/>
    </location>
</feature>
<evidence type="ECO:0000256" key="1">
    <source>
        <dbReference type="SAM" id="Coils"/>
    </source>
</evidence>
<name>A0A938XT32_9FIRM</name>
<keyword evidence="3" id="KW-1185">Reference proteome</keyword>
<evidence type="ECO:0000313" key="2">
    <source>
        <dbReference type="EMBL" id="MBM7555806.1"/>
    </source>
</evidence>
<protein>
    <submittedName>
        <fullName evidence="2">Uncharacterized protein</fullName>
    </submittedName>
</protein>
<comment type="caution">
    <text evidence="2">The sequence shown here is derived from an EMBL/GenBank/DDBJ whole genome shotgun (WGS) entry which is preliminary data.</text>
</comment>
<organism evidence="2 3">
    <name type="scientific">Halanaerobacter jeridensis</name>
    <dbReference type="NCBI Taxonomy" id="706427"/>
    <lineage>
        <taxon>Bacteria</taxon>
        <taxon>Bacillati</taxon>
        <taxon>Bacillota</taxon>
        <taxon>Clostridia</taxon>
        <taxon>Halanaerobiales</taxon>
        <taxon>Halobacteroidaceae</taxon>
        <taxon>Halanaerobacter</taxon>
    </lineage>
</organism>
<dbReference type="AlphaFoldDB" id="A0A938XT32"/>
<dbReference type="Proteomes" id="UP000774000">
    <property type="component" value="Unassembled WGS sequence"/>
</dbReference>